<organism evidence="2 3">
    <name type="scientific">Ascodesmis nigricans</name>
    <dbReference type="NCBI Taxonomy" id="341454"/>
    <lineage>
        <taxon>Eukaryota</taxon>
        <taxon>Fungi</taxon>
        <taxon>Dikarya</taxon>
        <taxon>Ascomycota</taxon>
        <taxon>Pezizomycotina</taxon>
        <taxon>Pezizomycetes</taxon>
        <taxon>Pezizales</taxon>
        <taxon>Ascodesmidaceae</taxon>
        <taxon>Ascodesmis</taxon>
    </lineage>
</organism>
<dbReference type="Proteomes" id="UP000298138">
    <property type="component" value="Unassembled WGS sequence"/>
</dbReference>
<proteinExistence type="predicted"/>
<accession>A0A4V3SHX2</accession>
<evidence type="ECO:0000313" key="2">
    <source>
        <dbReference type="EMBL" id="TGZ77894.1"/>
    </source>
</evidence>
<reference evidence="2 3" key="1">
    <citation type="submission" date="2019-04" db="EMBL/GenBank/DDBJ databases">
        <title>Comparative genomics and transcriptomics to analyze fruiting body development in filamentous ascomycetes.</title>
        <authorList>
            <consortium name="DOE Joint Genome Institute"/>
            <person name="Lutkenhaus R."/>
            <person name="Traeger S."/>
            <person name="Breuer J."/>
            <person name="Kuo A."/>
            <person name="Lipzen A."/>
            <person name="Pangilinan J."/>
            <person name="Dilworth D."/>
            <person name="Sandor L."/>
            <person name="Poggeler S."/>
            <person name="Barry K."/>
            <person name="Grigoriev I.V."/>
            <person name="Nowrousian M."/>
        </authorList>
    </citation>
    <scope>NUCLEOTIDE SEQUENCE [LARGE SCALE GENOMIC DNA]</scope>
    <source>
        <strain evidence="2 3">CBS 389.68</strain>
    </source>
</reference>
<sequence>SLSPCSSQPASAPSPLSSPPPPSPTQDPPFFPSLPSHTPAASAAADLSSSQPSSLAYSSVITPCLLLLPDSYHSFYPILSHLEKSRSASPLQLPTPLY</sequence>
<feature type="non-terminal residue" evidence="2">
    <location>
        <position position="1"/>
    </location>
</feature>
<feature type="compositionally biased region" description="Low complexity" evidence="1">
    <location>
        <begin position="1"/>
        <end position="15"/>
    </location>
</feature>
<dbReference type="AlphaFoldDB" id="A0A4V3SHX2"/>
<feature type="non-terminal residue" evidence="2">
    <location>
        <position position="98"/>
    </location>
</feature>
<feature type="compositionally biased region" description="Low complexity" evidence="1">
    <location>
        <begin position="33"/>
        <end position="47"/>
    </location>
</feature>
<gene>
    <name evidence="2" type="ORF">EX30DRAFT_359948</name>
</gene>
<dbReference type="InParanoid" id="A0A4V3SHX2"/>
<evidence type="ECO:0000256" key="1">
    <source>
        <dbReference type="SAM" id="MobiDB-lite"/>
    </source>
</evidence>
<feature type="region of interest" description="Disordered" evidence="1">
    <location>
        <begin position="1"/>
        <end position="47"/>
    </location>
</feature>
<evidence type="ECO:0000313" key="3">
    <source>
        <dbReference type="Proteomes" id="UP000298138"/>
    </source>
</evidence>
<name>A0A4V3SHX2_9PEZI</name>
<feature type="compositionally biased region" description="Pro residues" evidence="1">
    <location>
        <begin position="16"/>
        <end position="32"/>
    </location>
</feature>
<keyword evidence="3" id="KW-1185">Reference proteome</keyword>
<dbReference type="EMBL" id="ML220147">
    <property type="protein sequence ID" value="TGZ77894.1"/>
    <property type="molecule type" value="Genomic_DNA"/>
</dbReference>
<protein>
    <submittedName>
        <fullName evidence="2">Uncharacterized protein</fullName>
    </submittedName>
</protein>